<organism evidence="10 11">
    <name type="scientific">Dehalogenimonas etheniformans</name>
    <dbReference type="NCBI Taxonomy" id="1536648"/>
    <lineage>
        <taxon>Bacteria</taxon>
        <taxon>Bacillati</taxon>
        <taxon>Chloroflexota</taxon>
        <taxon>Dehalococcoidia</taxon>
        <taxon>Dehalococcoidales</taxon>
        <taxon>Dehalococcoidaceae</taxon>
        <taxon>Dehalogenimonas</taxon>
    </lineage>
</organism>
<dbReference type="RefSeq" id="WP_102330822.1">
    <property type="nucleotide sequence ID" value="NZ_CP058566.2"/>
</dbReference>
<name>A0A2P5P679_9CHLR</name>
<keyword evidence="7" id="KW-0456">Lyase</keyword>
<evidence type="ECO:0000313" key="10">
    <source>
        <dbReference type="EMBL" id="PPD57811.1"/>
    </source>
</evidence>
<feature type="binding site" evidence="8">
    <location>
        <position position="259"/>
    </location>
    <ligand>
        <name>Mg(2+)</name>
        <dbReference type="ChEBI" id="CHEBI:18420"/>
    </ligand>
</feature>
<dbReference type="GO" id="GO:0006096">
    <property type="term" value="P:glycolytic process"/>
    <property type="evidence" value="ECO:0007669"/>
    <property type="project" value="UniProtKB-UniPathway"/>
</dbReference>
<keyword evidence="8" id="KW-0479">Metal-binding</keyword>
<keyword evidence="8" id="KW-0460">Magnesium</keyword>
<gene>
    <name evidence="10" type="ORF">JP09_008750</name>
</gene>
<dbReference type="PRINTS" id="PR00148">
    <property type="entry name" value="ENOLASE"/>
</dbReference>
<evidence type="ECO:0000256" key="5">
    <source>
        <dbReference type="ARBA" id="ARBA00022525"/>
    </source>
</evidence>
<dbReference type="EMBL" id="JQAN02000011">
    <property type="protein sequence ID" value="PPD57811.1"/>
    <property type="molecule type" value="Genomic_DNA"/>
</dbReference>
<dbReference type="InterPro" id="IPR036849">
    <property type="entry name" value="Enolase-like_C_sf"/>
</dbReference>
<accession>A0A2P5P679</accession>
<dbReference type="EC" id="4.2.1.11" evidence="3"/>
<dbReference type="PIRSF" id="PIRSF001400">
    <property type="entry name" value="Enolase"/>
    <property type="match status" value="1"/>
</dbReference>
<evidence type="ECO:0000256" key="7">
    <source>
        <dbReference type="ARBA" id="ARBA00023239"/>
    </source>
</evidence>
<evidence type="ECO:0000256" key="8">
    <source>
        <dbReference type="PIRSR" id="PIRSR001400-3"/>
    </source>
</evidence>
<comment type="similarity">
    <text evidence="2">Belongs to the enolase family.</text>
</comment>
<comment type="caution">
    <text evidence="10">The sequence shown here is derived from an EMBL/GenBank/DDBJ whole genome shotgun (WGS) entry which is preliminary data.</text>
</comment>
<dbReference type="Pfam" id="PF00113">
    <property type="entry name" value="Enolase_C"/>
    <property type="match status" value="1"/>
</dbReference>
<dbReference type="PANTHER" id="PTHR11902">
    <property type="entry name" value="ENOLASE"/>
    <property type="match status" value="1"/>
</dbReference>
<dbReference type="PANTHER" id="PTHR11902:SF1">
    <property type="entry name" value="ENOLASE"/>
    <property type="match status" value="1"/>
</dbReference>
<dbReference type="Proteomes" id="UP000235653">
    <property type="component" value="Unassembled WGS sequence"/>
</dbReference>
<dbReference type="GO" id="GO:0004634">
    <property type="term" value="F:phosphopyruvate hydratase activity"/>
    <property type="evidence" value="ECO:0007669"/>
    <property type="project" value="UniProtKB-EC"/>
</dbReference>
<evidence type="ECO:0000256" key="6">
    <source>
        <dbReference type="ARBA" id="ARBA00023152"/>
    </source>
</evidence>
<reference evidence="10 11" key="1">
    <citation type="journal article" date="2017" name="ISME J.">
        <title>Grape pomace compost harbors organohalide-respiring Dehalogenimonas species with novel reductive dehalogenase genes.</title>
        <authorList>
            <person name="Yang Y."/>
            <person name="Higgins S.A."/>
            <person name="Yan J."/>
            <person name="Simsir B."/>
            <person name="Chourey K."/>
            <person name="Iyer R."/>
            <person name="Hettich R.L."/>
            <person name="Baldwin B."/>
            <person name="Ogles D.M."/>
            <person name="Loffler F.E."/>
        </authorList>
    </citation>
    <scope>NUCLEOTIDE SEQUENCE [LARGE SCALE GENOMIC DNA]</scope>
    <source>
        <strain evidence="10 11">GP</strain>
    </source>
</reference>
<sequence length="397" mass="44811">MFVIGFAMNGIRKIEVRQILNSHVQFTNEFTIHLEDGRKGSGSSPSGETISIYESVDRTGCVEPSSIVDEINTCRGPLSQSEFDRLLESKTKSWGRNNCYALSLALYNALEGNKIQSSQAPTKSFNFPRLCLNILNGGKHAYTNPVLSDFHEYLLVPKKASLRKNLEDHALIQLAVWSGLRSKERVSVEGNIVHRFVTKDNRECIEFLLGILTNLNLQDQYDLMIDASGGDLLEDNAYKFKITDHSIKTRDRLLAYWVDLIDQYNVKFLEDPFHEKDFGNWRDLTSQQSNCRIIGDNLYSSNAERLKTGAQEGYTNGLVLKPDQAGTISSTIATVQTARSTNQIIIASHRSISTESTFLSRVICEYGIEYFKIGPLFSDYSSIIRFNELIRLGCTNE</sequence>
<evidence type="ECO:0000259" key="9">
    <source>
        <dbReference type="SMART" id="SM01192"/>
    </source>
</evidence>
<keyword evidence="6" id="KW-0324">Glycolysis</keyword>
<dbReference type="Gene3D" id="3.20.20.120">
    <property type="entry name" value="Enolase-like C-terminal domain"/>
    <property type="match status" value="1"/>
</dbReference>
<dbReference type="InterPro" id="IPR000941">
    <property type="entry name" value="Enolase"/>
</dbReference>
<comment type="cofactor">
    <cofactor evidence="8">
        <name>Mg(2+)</name>
        <dbReference type="ChEBI" id="CHEBI:18420"/>
    </cofactor>
    <text evidence="8">Mg(2+) is required for catalysis and for stabilizing the dimer.</text>
</comment>
<dbReference type="GO" id="GO:0000287">
    <property type="term" value="F:magnesium ion binding"/>
    <property type="evidence" value="ECO:0007669"/>
    <property type="project" value="InterPro"/>
</dbReference>
<feature type="binding site" evidence="8">
    <location>
        <position position="296"/>
    </location>
    <ligand>
        <name>Mg(2+)</name>
        <dbReference type="ChEBI" id="CHEBI:18420"/>
    </ligand>
</feature>
<evidence type="ECO:0000256" key="4">
    <source>
        <dbReference type="ARBA" id="ARBA00017068"/>
    </source>
</evidence>
<evidence type="ECO:0000256" key="2">
    <source>
        <dbReference type="ARBA" id="ARBA00009604"/>
    </source>
</evidence>
<evidence type="ECO:0000256" key="3">
    <source>
        <dbReference type="ARBA" id="ARBA00012058"/>
    </source>
</evidence>
<dbReference type="OrthoDB" id="9804716at2"/>
<comment type="pathway">
    <text evidence="1">Carbohydrate degradation; glycolysis; pyruvate from D-glyceraldehyde 3-phosphate: step 4/5.</text>
</comment>
<dbReference type="InterPro" id="IPR020810">
    <property type="entry name" value="Enolase_C"/>
</dbReference>
<feature type="binding site" evidence="8">
    <location>
        <position position="270"/>
    </location>
    <ligand>
        <name>Mg(2+)</name>
        <dbReference type="ChEBI" id="CHEBI:18420"/>
    </ligand>
</feature>
<evidence type="ECO:0000313" key="11">
    <source>
        <dbReference type="Proteomes" id="UP000235653"/>
    </source>
</evidence>
<evidence type="ECO:0000256" key="1">
    <source>
        <dbReference type="ARBA" id="ARBA00005031"/>
    </source>
</evidence>
<dbReference type="SMART" id="SM01192">
    <property type="entry name" value="Enolase_C"/>
    <property type="match status" value="1"/>
</dbReference>
<keyword evidence="5" id="KW-0964">Secreted</keyword>
<proteinExistence type="inferred from homology"/>
<dbReference type="UniPathway" id="UPA00109">
    <property type="reaction ID" value="UER00187"/>
</dbReference>
<feature type="domain" description="Enolase C-terminal TIM barrel" evidence="9">
    <location>
        <begin position="124"/>
        <end position="397"/>
    </location>
</feature>
<dbReference type="GO" id="GO:0000015">
    <property type="term" value="C:phosphopyruvate hydratase complex"/>
    <property type="evidence" value="ECO:0007669"/>
    <property type="project" value="InterPro"/>
</dbReference>
<dbReference type="SUPFAM" id="SSF51604">
    <property type="entry name" value="Enolase C-terminal domain-like"/>
    <property type="match status" value="1"/>
</dbReference>
<dbReference type="AlphaFoldDB" id="A0A2P5P679"/>
<protein>
    <recommendedName>
        <fullName evidence="4">Enolase</fullName>
        <ecNumber evidence="3">4.2.1.11</ecNumber>
    </recommendedName>
</protein>
<keyword evidence="11" id="KW-1185">Reference proteome</keyword>